<dbReference type="InterPro" id="IPR052935">
    <property type="entry name" value="Mg2+_PAP"/>
</dbReference>
<dbReference type="InterPro" id="IPR036412">
    <property type="entry name" value="HAD-like_sf"/>
</dbReference>
<proteinExistence type="predicted"/>
<dbReference type="InterPro" id="IPR019236">
    <property type="entry name" value="APP1_cat"/>
</dbReference>
<reference evidence="3 4" key="1">
    <citation type="submission" date="2019-10" db="EMBL/GenBank/DDBJ databases">
        <title>Extracellular Electron Transfer in a Candidatus Methanoperedens spp. Enrichment Culture.</title>
        <authorList>
            <person name="Berger S."/>
            <person name="Rangel Shaw D."/>
            <person name="Berben T."/>
            <person name="In 'T Zandt M."/>
            <person name="Frank J."/>
            <person name="Reimann J."/>
            <person name="Jetten M.S.M."/>
            <person name="Welte C.U."/>
        </authorList>
    </citation>
    <scope>NUCLEOTIDE SEQUENCE [LARGE SCALE GENOMIC DNA]</scope>
    <source>
        <strain evidence="3">SB12</strain>
    </source>
</reference>
<feature type="region of interest" description="Disordered" evidence="1">
    <location>
        <begin position="1"/>
        <end position="20"/>
    </location>
</feature>
<evidence type="ECO:0000259" key="2">
    <source>
        <dbReference type="Pfam" id="PF09949"/>
    </source>
</evidence>
<gene>
    <name evidence="3" type="ORF">F9K24_16710</name>
</gene>
<dbReference type="PANTHER" id="PTHR28208:SF3">
    <property type="entry name" value="PHOSPHATIDATE PHOSPHATASE APP1"/>
    <property type="match status" value="1"/>
</dbReference>
<dbReference type="Proteomes" id="UP000460298">
    <property type="component" value="Unassembled WGS sequence"/>
</dbReference>
<dbReference type="EMBL" id="WBUI01000020">
    <property type="protein sequence ID" value="KAB2930497.1"/>
    <property type="molecule type" value="Genomic_DNA"/>
</dbReference>
<evidence type="ECO:0000256" key="1">
    <source>
        <dbReference type="SAM" id="MobiDB-lite"/>
    </source>
</evidence>
<dbReference type="PANTHER" id="PTHR28208">
    <property type="entry name" value="PHOSPHATIDATE PHOSPHATASE APP1"/>
    <property type="match status" value="1"/>
</dbReference>
<evidence type="ECO:0000313" key="3">
    <source>
        <dbReference type="EMBL" id="KAB2930497.1"/>
    </source>
</evidence>
<accession>A0A833GZ24</accession>
<protein>
    <recommendedName>
        <fullName evidence="2">Phosphatidate phosphatase APP1 catalytic domain-containing protein</fullName>
    </recommendedName>
</protein>
<dbReference type="SUPFAM" id="SSF56784">
    <property type="entry name" value="HAD-like"/>
    <property type="match status" value="1"/>
</dbReference>
<organism evidence="3 4">
    <name type="scientific">Leptonema illini</name>
    <dbReference type="NCBI Taxonomy" id="183"/>
    <lineage>
        <taxon>Bacteria</taxon>
        <taxon>Pseudomonadati</taxon>
        <taxon>Spirochaetota</taxon>
        <taxon>Spirochaetia</taxon>
        <taxon>Leptospirales</taxon>
        <taxon>Leptospiraceae</taxon>
        <taxon>Leptonema</taxon>
    </lineage>
</organism>
<comment type="caution">
    <text evidence="3">The sequence shown here is derived from an EMBL/GenBank/DDBJ whole genome shotgun (WGS) entry which is preliminary data.</text>
</comment>
<name>A0A833GZ24_9LEPT</name>
<dbReference type="GO" id="GO:0008195">
    <property type="term" value="F:phosphatidate phosphatase activity"/>
    <property type="evidence" value="ECO:0007669"/>
    <property type="project" value="InterPro"/>
</dbReference>
<dbReference type="Pfam" id="PF09949">
    <property type="entry name" value="APP1_cat"/>
    <property type="match status" value="1"/>
</dbReference>
<dbReference type="AlphaFoldDB" id="A0A833GZ24"/>
<sequence>MSDENQQTPPPSDSSDVPVVGRRRIALLGGACGTAKRVRITGQILDVPVLQSHLNEPWSRTAMLPQSLVRRFRAVQDAGINPVRGPRLRIEVLHADTEHPESDAPFTVWDDIHAKGGTSFSIDAVDFPPLPPGEYLLRISLLAVESIRQHMTDLAYLGTGSSQYSQKDTVVGFGKLRVLADDFDGPVIMSDIDQTFLDTKIDSRQGLMDALFERIESKRPLPGMEQFYRDLRKEGIPLFFVSASPSFFRRTLEGVFDRFQIGHDGLFLKNLLGPINNIVRKTFEVLSNIEEYMTQNMSDAMERSAKFLGSTMQSMVDQIAYKLTVLLEQRTMMPAQASEILIGDNTESDYFIFTIYQHLLLGAIPPDQIEDFFYHLNFHDREAITRDSARRIATLTEKNLTVHGPLNPVQAVWIHQARPETGTNEMLASITEAVAEIRPRIEAGEIRPPIAYSNAFELALLALNESLLDAGSVLRVAQACLGKVLRDEQLDRPTLLAVVDRFPFKKQVHREQIKKAVSEL</sequence>
<evidence type="ECO:0000313" key="4">
    <source>
        <dbReference type="Proteomes" id="UP000460298"/>
    </source>
</evidence>
<feature type="domain" description="Phosphatidate phosphatase APP1 catalytic" evidence="2">
    <location>
        <begin position="188"/>
        <end position="285"/>
    </location>
</feature>